<evidence type="ECO:0000256" key="1">
    <source>
        <dbReference type="ARBA" id="ARBA00005020"/>
    </source>
</evidence>
<keyword evidence="12 13" id="KW-0472">Membrane</keyword>
<dbReference type="KEGG" id="bpt:Bpet0484"/>
<evidence type="ECO:0000256" key="8">
    <source>
        <dbReference type="ARBA" id="ARBA00022741"/>
    </source>
</evidence>
<dbReference type="STRING" id="94624.Bpet0484"/>
<evidence type="ECO:0000256" key="2">
    <source>
        <dbReference type="ARBA" id="ARBA00009670"/>
    </source>
</evidence>
<feature type="transmembrane region" description="Helical" evidence="13">
    <location>
        <begin position="554"/>
        <end position="573"/>
    </location>
</feature>
<organism evidence="15 16">
    <name type="scientific">Bordetella petrii (strain ATCC BAA-461 / DSM 12804 / CCUG 43448 / CIP 107267 / Se-1111R)</name>
    <dbReference type="NCBI Taxonomy" id="340100"/>
    <lineage>
        <taxon>Bacteria</taxon>
        <taxon>Pseudomonadati</taxon>
        <taxon>Pseudomonadota</taxon>
        <taxon>Betaproteobacteria</taxon>
        <taxon>Burkholderiales</taxon>
        <taxon>Alcaligenaceae</taxon>
        <taxon>Bordetella</taxon>
    </lineage>
</organism>
<dbReference type="Pfam" id="PF03109">
    <property type="entry name" value="ABC1"/>
    <property type="match status" value="1"/>
</dbReference>
<keyword evidence="8" id="KW-0547">Nucleotide-binding</keyword>
<accession>A9I124</accession>
<dbReference type="NCBIfam" id="NF003404">
    <property type="entry name" value="PRK04750.1"/>
    <property type="match status" value="1"/>
</dbReference>
<evidence type="ECO:0000256" key="12">
    <source>
        <dbReference type="ARBA" id="ARBA00023136"/>
    </source>
</evidence>
<evidence type="ECO:0000256" key="5">
    <source>
        <dbReference type="ARBA" id="ARBA00022679"/>
    </source>
</evidence>
<dbReference type="PANTHER" id="PTHR10566:SF113">
    <property type="entry name" value="PROTEIN ACTIVITY OF BC1 COMPLEX KINASE 7, CHLOROPLASTIC"/>
    <property type="match status" value="1"/>
</dbReference>
<dbReference type="Proteomes" id="UP000001225">
    <property type="component" value="Chromosome"/>
</dbReference>
<feature type="domain" description="Protein kinase" evidence="14">
    <location>
        <begin position="177"/>
        <end position="528"/>
    </location>
</feature>
<dbReference type="InterPro" id="IPR050154">
    <property type="entry name" value="UbiB_kinase"/>
</dbReference>
<evidence type="ECO:0000256" key="13">
    <source>
        <dbReference type="SAM" id="Phobius"/>
    </source>
</evidence>
<dbReference type="InterPro" id="IPR004147">
    <property type="entry name" value="ABC1_dom"/>
</dbReference>
<evidence type="ECO:0000313" key="15">
    <source>
        <dbReference type="EMBL" id="CAP40816.1"/>
    </source>
</evidence>
<evidence type="ECO:0000256" key="11">
    <source>
        <dbReference type="ARBA" id="ARBA00022989"/>
    </source>
</evidence>
<keyword evidence="11 13" id="KW-1133">Transmembrane helix</keyword>
<evidence type="ECO:0000256" key="7">
    <source>
        <dbReference type="ARBA" id="ARBA00022692"/>
    </source>
</evidence>
<keyword evidence="15" id="KW-0830">Ubiquinone</keyword>
<dbReference type="NCBIfam" id="TIGR01982">
    <property type="entry name" value="UbiB"/>
    <property type="match status" value="1"/>
</dbReference>
<evidence type="ECO:0000256" key="10">
    <source>
        <dbReference type="ARBA" id="ARBA00022840"/>
    </source>
</evidence>
<dbReference type="InterPro" id="IPR011009">
    <property type="entry name" value="Kinase-like_dom_sf"/>
</dbReference>
<dbReference type="SUPFAM" id="SSF56112">
    <property type="entry name" value="Protein kinase-like (PK-like)"/>
    <property type="match status" value="1"/>
</dbReference>
<keyword evidence="7 13" id="KW-0812">Transmembrane</keyword>
<dbReference type="AlphaFoldDB" id="A9I124"/>
<comment type="similarity">
    <text evidence="2">Belongs to the protein kinase superfamily. ADCK protein kinase family.</text>
</comment>
<comment type="pathway">
    <text evidence="1">Cofactor biosynthesis; ubiquinone biosynthesis [regulation].</text>
</comment>
<keyword evidence="10" id="KW-0067">ATP-binding</keyword>
<keyword evidence="3" id="KW-1003">Cell membrane</keyword>
<keyword evidence="6" id="KW-0831">Ubiquinone biosynthesis</keyword>
<gene>
    <name evidence="15" type="primary">ubiB</name>
    <name evidence="15" type="ordered locus">Bpet0484</name>
</gene>
<dbReference type="PANTHER" id="PTHR10566">
    <property type="entry name" value="CHAPERONE-ACTIVITY OF BC1 COMPLEX CABC1 -RELATED"/>
    <property type="match status" value="1"/>
</dbReference>
<name>A9I124_BORPD</name>
<evidence type="ECO:0000256" key="9">
    <source>
        <dbReference type="ARBA" id="ARBA00022777"/>
    </source>
</evidence>
<proteinExistence type="inferred from homology"/>
<keyword evidence="9" id="KW-0418">Kinase</keyword>
<evidence type="ECO:0000256" key="3">
    <source>
        <dbReference type="ARBA" id="ARBA00022475"/>
    </source>
</evidence>
<dbReference type="InterPro" id="IPR000719">
    <property type="entry name" value="Prot_kinase_dom"/>
</dbReference>
<dbReference type="UniPathway" id="UPA00232"/>
<keyword evidence="4" id="KW-0997">Cell inner membrane</keyword>
<keyword evidence="16" id="KW-1185">Reference proteome</keyword>
<dbReference type="GO" id="GO:0006744">
    <property type="term" value="P:ubiquinone biosynthetic process"/>
    <property type="evidence" value="ECO:0007669"/>
    <property type="project" value="UniProtKB-UniPathway"/>
</dbReference>
<dbReference type="GO" id="GO:0005524">
    <property type="term" value="F:ATP binding"/>
    <property type="evidence" value="ECO:0007669"/>
    <property type="project" value="UniProtKB-KW"/>
</dbReference>
<dbReference type="PROSITE" id="PS50011">
    <property type="entry name" value="PROTEIN_KINASE_DOM"/>
    <property type="match status" value="1"/>
</dbReference>
<dbReference type="CDD" id="cd13972">
    <property type="entry name" value="UbiB"/>
    <property type="match status" value="1"/>
</dbReference>
<dbReference type="InterPro" id="IPR045308">
    <property type="entry name" value="UbiB_bact"/>
</dbReference>
<keyword evidence="5" id="KW-0808">Transferase</keyword>
<dbReference type="eggNOG" id="COG0661">
    <property type="taxonomic scope" value="Bacteria"/>
</dbReference>
<reference evidence="15 16" key="1">
    <citation type="journal article" date="2008" name="BMC Genomics">
        <title>The missing link: Bordetella petrii is endowed with both the metabolic versatility of environmental bacteria and virulence traits of pathogenic Bordetellae.</title>
        <authorList>
            <person name="Gross R."/>
            <person name="Guzman C.A."/>
            <person name="Sebaihia M."/>
            <person name="Martins Dos Santos V.A."/>
            <person name="Pieper D.H."/>
            <person name="Koebnik R."/>
            <person name="Lechner M."/>
            <person name="Bartels D."/>
            <person name="Buhrmester J."/>
            <person name="Choudhuri J.V."/>
            <person name="Ebensen T."/>
            <person name="Gaigalat L."/>
            <person name="Herrmann S."/>
            <person name="Khachane A.N."/>
            <person name="Larisch C."/>
            <person name="Link S."/>
            <person name="Linke B."/>
            <person name="Meyer F."/>
            <person name="Mormann S."/>
            <person name="Nakunst D."/>
            <person name="Rueckert C."/>
            <person name="Schneiker-Bekel S."/>
            <person name="Schulze K."/>
            <person name="Vorhoelter F.J."/>
            <person name="Yevsa T."/>
            <person name="Engle J.T."/>
            <person name="Goldman W.E."/>
            <person name="Puehler A."/>
            <person name="Goebel U.B."/>
            <person name="Goesmann A."/>
            <person name="Bloecker H."/>
            <person name="Kaiser O."/>
            <person name="Martinez-Arias R."/>
        </authorList>
    </citation>
    <scope>NUCLEOTIDE SEQUENCE [LARGE SCALE GENOMIC DNA]</scope>
    <source>
        <strain evidence="16">ATCC BAA-461 / DSM 12804 / CCUG 43448 / CIP 107267 / Se-1111R</strain>
    </source>
</reference>
<evidence type="ECO:0000256" key="6">
    <source>
        <dbReference type="ARBA" id="ARBA00022688"/>
    </source>
</evidence>
<evidence type="ECO:0000256" key="4">
    <source>
        <dbReference type="ARBA" id="ARBA00022519"/>
    </source>
</evidence>
<dbReference type="InterPro" id="IPR010232">
    <property type="entry name" value="UbiB"/>
</dbReference>
<dbReference type="EMBL" id="AM902716">
    <property type="protein sequence ID" value="CAP40816.1"/>
    <property type="molecule type" value="Genomic_DNA"/>
</dbReference>
<sequence>MCPNTWPKSAACWLARRCWPNGSKTWLNSAGTAMPWRGGQPTWTRGWPVWPGSGAPEAMPSFLRVLRIMYVAFRFGLDDLVLSGLDHPLARGLRWLIRLGMRPRAPRGLRLRRALESLGPIFVKFGQVLSTRRDLVPADIADELALLQDRVPPFPSAQAAACIEAALGAPPAQLFAQFDVDPVASASIAQVHFAVLHDGREVAVKVLRPGMRQAIERDLSLLRIVARIVERTGPDGRRLKPREVVAEFDNYLHDELDLVREASNCSQLRRNFDAASGRGDLLIVPEVIWEYTTSTVFTMQRMYGIPVGQIDRLRAAGIDIPTLARSGVDIFFTQVFSDGFFHADMHPGNIYVSDRPETLGRYIALDFGIVGSLSEFDKNYLAQNFLAFFHRDYRRVAQLHIESGWVPPDTREEELEGAVRAVCEPYFDRPLAEISLGQVLLRLFQTSRRFNVEIQPQLVLLQKTLLNVEGLGRQLDPNLDLWKTAKPYLENWMRQRMGLDGLRKSLAKEATQWSQMLPALPRLVHERLSRPDVAPQLLLEMTRLRQAQEQGNRLLAALAAVLALAVGVALWALTR</sequence>
<protein>
    <submittedName>
        <fullName evidence="15">Probable ubiquinone biosynthesis protein</fullName>
    </submittedName>
</protein>
<evidence type="ECO:0000259" key="14">
    <source>
        <dbReference type="PROSITE" id="PS50011"/>
    </source>
</evidence>
<dbReference type="GO" id="GO:0004672">
    <property type="term" value="F:protein kinase activity"/>
    <property type="evidence" value="ECO:0007669"/>
    <property type="project" value="InterPro"/>
</dbReference>
<evidence type="ECO:0000313" key="16">
    <source>
        <dbReference type="Proteomes" id="UP000001225"/>
    </source>
</evidence>